<dbReference type="AlphaFoldDB" id="A0A9P8VLR8"/>
<evidence type="ECO:0000256" key="3">
    <source>
        <dbReference type="SAM" id="MobiDB-lite"/>
    </source>
</evidence>
<reference evidence="5 6" key="1">
    <citation type="journal article" date="2021" name="Nat. Commun.">
        <title>Genetic determinants of endophytism in the Arabidopsis root mycobiome.</title>
        <authorList>
            <person name="Mesny F."/>
            <person name="Miyauchi S."/>
            <person name="Thiergart T."/>
            <person name="Pickel B."/>
            <person name="Atanasova L."/>
            <person name="Karlsson M."/>
            <person name="Huettel B."/>
            <person name="Barry K.W."/>
            <person name="Haridas S."/>
            <person name="Chen C."/>
            <person name="Bauer D."/>
            <person name="Andreopoulos W."/>
            <person name="Pangilinan J."/>
            <person name="LaButti K."/>
            <person name="Riley R."/>
            <person name="Lipzen A."/>
            <person name="Clum A."/>
            <person name="Drula E."/>
            <person name="Henrissat B."/>
            <person name="Kohler A."/>
            <person name="Grigoriev I.V."/>
            <person name="Martin F.M."/>
            <person name="Hacquard S."/>
        </authorList>
    </citation>
    <scope>NUCLEOTIDE SEQUENCE [LARGE SCALE GENOMIC DNA]</scope>
    <source>
        <strain evidence="5 6">MPI-CAGE-CH-0241</strain>
    </source>
</reference>
<dbReference type="PANTHER" id="PTHR37534">
    <property type="entry name" value="TRANSCRIPTIONAL ACTIVATOR PROTEIN UGA3"/>
    <property type="match status" value="1"/>
</dbReference>
<protein>
    <recommendedName>
        <fullName evidence="4">Zn(2)-C6 fungal-type domain-containing protein</fullName>
    </recommendedName>
</protein>
<dbReference type="GO" id="GO:0000981">
    <property type="term" value="F:DNA-binding transcription factor activity, RNA polymerase II-specific"/>
    <property type="evidence" value="ECO:0007669"/>
    <property type="project" value="InterPro"/>
</dbReference>
<proteinExistence type="predicted"/>
<dbReference type="GO" id="GO:0005634">
    <property type="term" value="C:nucleus"/>
    <property type="evidence" value="ECO:0007669"/>
    <property type="project" value="UniProtKB-SubCell"/>
</dbReference>
<dbReference type="Gene3D" id="4.10.240.10">
    <property type="entry name" value="Zn(2)-C6 fungal-type DNA-binding domain"/>
    <property type="match status" value="1"/>
</dbReference>
<dbReference type="CDD" id="cd00067">
    <property type="entry name" value="GAL4"/>
    <property type="match status" value="1"/>
</dbReference>
<dbReference type="PROSITE" id="PS50048">
    <property type="entry name" value="ZN2_CY6_FUNGAL_2"/>
    <property type="match status" value="1"/>
</dbReference>
<evidence type="ECO:0000313" key="5">
    <source>
        <dbReference type="EMBL" id="KAH6867346.1"/>
    </source>
</evidence>
<keyword evidence="6" id="KW-1185">Reference proteome</keyword>
<dbReference type="Pfam" id="PF00172">
    <property type="entry name" value="Zn_clus"/>
    <property type="match status" value="1"/>
</dbReference>
<feature type="domain" description="Zn(2)-C6 fungal-type" evidence="4">
    <location>
        <begin position="14"/>
        <end position="42"/>
    </location>
</feature>
<dbReference type="SUPFAM" id="SSF57701">
    <property type="entry name" value="Zn2/Cys6 DNA-binding domain"/>
    <property type="match status" value="1"/>
</dbReference>
<feature type="region of interest" description="Disordered" evidence="3">
    <location>
        <begin position="94"/>
        <end position="132"/>
    </location>
</feature>
<dbReference type="OrthoDB" id="39175at2759"/>
<accession>A0A9P8VLR8</accession>
<dbReference type="GO" id="GO:0000976">
    <property type="term" value="F:transcription cis-regulatory region binding"/>
    <property type="evidence" value="ECO:0007669"/>
    <property type="project" value="TreeGrafter"/>
</dbReference>
<dbReference type="InterPro" id="IPR021858">
    <property type="entry name" value="Fun_TF"/>
</dbReference>
<sequence>MAPQPKNRVKSRSGCVRCKQKHVKCDEAVPSCLTCVRGGLACPGYRKPVKWSDKHEKLKVGPPRLATGFGGGLENFWATFTEEAAKLHAAIASDAQSSPPITTQPATSSDSWGVATDSHLLPENNNPTYREENGRFSAASSMLWSDHNIDPPNSYSRDKVEEAVQNDDLDEPECSDQVFNRFVLLKTQSDTLSSYYFSWVCGINSGFDSPSNPLRALVANFMPTHPLISHCMLSMSAAHLYQHEGDVASVALEHRTEAISCLASDIQ</sequence>
<evidence type="ECO:0000313" key="6">
    <source>
        <dbReference type="Proteomes" id="UP000777438"/>
    </source>
</evidence>
<feature type="compositionally biased region" description="Polar residues" evidence="3">
    <location>
        <begin position="94"/>
        <end position="111"/>
    </location>
</feature>
<evidence type="ECO:0000256" key="1">
    <source>
        <dbReference type="ARBA" id="ARBA00004123"/>
    </source>
</evidence>
<evidence type="ECO:0000256" key="2">
    <source>
        <dbReference type="ARBA" id="ARBA00023242"/>
    </source>
</evidence>
<dbReference type="GO" id="GO:0008270">
    <property type="term" value="F:zinc ion binding"/>
    <property type="evidence" value="ECO:0007669"/>
    <property type="project" value="InterPro"/>
</dbReference>
<name>A0A9P8VLR8_9HYPO</name>
<dbReference type="InterPro" id="IPR036864">
    <property type="entry name" value="Zn2-C6_fun-type_DNA-bd_sf"/>
</dbReference>
<dbReference type="EMBL" id="JAGPYM010000107">
    <property type="protein sequence ID" value="KAH6867346.1"/>
    <property type="molecule type" value="Genomic_DNA"/>
</dbReference>
<evidence type="ECO:0000259" key="4">
    <source>
        <dbReference type="PROSITE" id="PS50048"/>
    </source>
</evidence>
<keyword evidence="2" id="KW-0539">Nucleus</keyword>
<dbReference type="Proteomes" id="UP000777438">
    <property type="component" value="Unassembled WGS sequence"/>
</dbReference>
<dbReference type="InterPro" id="IPR001138">
    <property type="entry name" value="Zn2Cys6_DnaBD"/>
</dbReference>
<dbReference type="PROSITE" id="PS00463">
    <property type="entry name" value="ZN2_CY6_FUNGAL_1"/>
    <property type="match status" value="1"/>
</dbReference>
<comment type="subcellular location">
    <subcellularLocation>
        <location evidence="1">Nucleus</location>
    </subcellularLocation>
</comment>
<feature type="non-terminal residue" evidence="5">
    <location>
        <position position="1"/>
    </location>
</feature>
<dbReference type="Pfam" id="PF11951">
    <property type="entry name" value="Fungal_trans_2"/>
    <property type="match status" value="1"/>
</dbReference>
<dbReference type="PANTHER" id="PTHR37534:SF15">
    <property type="entry name" value="ZN(II)2CYS6 TRANSCRIPTION FACTOR (EUROFUNG)"/>
    <property type="match status" value="1"/>
</dbReference>
<gene>
    <name evidence="5" type="ORF">B0T10DRAFT_572404</name>
</gene>
<dbReference type="GO" id="GO:0045944">
    <property type="term" value="P:positive regulation of transcription by RNA polymerase II"/>
    <property type="evidence" value="ECO:0007669"/>
    <property type="project" value="TreeGrafter"/>
</dbReference>
<organism evidence="5 6">
    <name type="scientific">Thelonectria olida</name>
    <dbReference type="NCBI Taxonomy" id="1576542"/>
    <lineage>
        <taxon>Eukaryota</taxon>
        <taxon>Fungi</taxon>
        <taxon>Dikarya</taxon>
        <taxon>Ascomycota</taxon>
        <taxon>Pezizomycotina</taxon>
        <taxon>Sordariomycetes</taxon>
        <taxon>Hypocreomycetidae</taxon>
        <taxon>Hypocreales</taxon>
        <taxon>Nectriaceae</taxon>
        <taxon>Thelonectria</taxon>
    </lineage>
</organism>
<dbReference type="SMART" id="SM00066">
    <property type="entry name" value="GAL4"/>
    <property type="match status" value="1"/>
</dbReference>
<comment type="caution">
    <text evidence="5">The sequence shown here is derived from an EMBL/GenBank/DDBJ whole genome shotgun (WGS) entry which is preliminary data.</text>
</comment>